<evidence type="ECO:0000313" key="2">
    <source>
        <dbReference type="Proteomes" id="UP000233597"/>
    </source>
</evidence>
<evidence type="ECO:0000313" key="1">
    <source>
        <dbReference type="EMBL" id="PKR56041.1"/>
    </source>
</evidence>
<comment type="caution">
    <text evidence="1">The sequence shown here is derived from an EMBL/GenBank/DDBJ whole genome shotgun (WGS) entry which is preliminary data.</text>
</comment>
<accession>A0A2N3KZP8</accession>
<dbReference type="AlphaFoldDB" id="A0A2N3KZP8"/>
<sequence>MARSILEKTTFSAGELAPELWGRGDIAAYRNGAAKLRNVFVQPSGGVCRRPGVRLIDAVSGPVRLVPFEFNVDQPFLVVFWHLRATVYAGDVVVQELTTPFEAKHLALLSWTQSADTLLVVHPDVTPIRIVPKTDDDWLVTSWVWGETNVSRQQPYYKFAEPYVSIKPSGSSGTISLVASDDVFVAGHVGLQWRLRGVEGQIASVSDARHATMTLRAALPDATETQDFAEPAFSAVRGWPRSVTFHQDRMVIGGSRDLPNRLWMSHSGDLFNFELGEGLDDEAIEFALLADQVSAISAVFSGRDLQVFTSGAEWMVSGTPLTPQNIQVTRQTRIGSAAGRNVPPVNIDGATVFAARNGREMREFLFTDLEQAYGAADLALLSGHLIKSPVDQAYDANRRLLHVVMGDGSLATLTLYRSEGVTAWSAQETDGYFRNVAVSGGDVYLAIERDGQFFLGRFDDDIGFDLAIASKGGENSLPRERWGQFGLLDGISLAVWADGQLYRDVVVEGGNIALASPANAIVAGLPFTHEIAALPPVGGDGSRPYGGACLRLVCATFRLHDSAGLAVDVGRGMRDIPLRKAGAGRVLDAAGGLFRGDVTVRAMGWKRGGQDGLWRIAGDLPGPFLLLGVSSEVGVND</sequence>
<dbReference type="Proteomes" id="UP000233597">
    <property type="component" value="Unassembled WGS sequence"/>
</dbReference>
<gene>
    <name evidence="1" type="ORF">COO20_02190</name>
</gene>
<dbReference type="RefSeq" id="WP_101264029.1">
    <property type="nucleotide sequence ID" value="NZ_NWTK01000001.1"/>
</dbReference>
<protein>
    <submittedName>
        <fullName evidence="1">Uncharacterized protein</fullName>
    </submittedName>
</protein>
<proteinExistence type="predicted"/>
<dbReference type="EMBL" id="NWTK01000001">
    <property type="protein sequence ID" value="PKR56041.1"/>
    <property type="molecule type" value="Genomic_DNA"/>
</dbReference>
<name>A0A2N3KZP8_9PROT</name>
<dbReference type="OrthoDB" id="5438497at2"/>
<reference evidence="1 2" key="1">
    <citation type="submission" date="2017-09" db="EMBL/GenBank/DDBJ databases">
        <title>Biodiversity and function of Thalassospira species in the particle-attached aromatic-hydrocarbon-degrading consortia from the surface seawater of the South China Sea.</title>
        <authorList>
            <person name="Dong C."/>
            <person name="Liu R."/>
            <person name="Shao Z."/>
        </authorList>
    </citation>
    <scope>NUCLEOTIDE SEQUENCE [LARGE SCALE GENOMIC DNA]</scope>
    <source>
        <strain evidence="1 2">CSC1P2</strain>
    </source>
</reference>
<organism evidence="1 2">
    <name type="scientific">Thalassospira marina</name>
    <dbReference type="NCBI Taxonomy" id="2048283"/>
    <lineage>
        <taxon>Bacteria</taxon>
        <taxon>Pseudomonadati</taxon>
        <taxon>Pseudomonadota</taxon>
        <taxon>Alphaproteobacteria</taxon>
        <taxon>Rhodospirillales</taxon>
        <taxon>Thalassospiraceae</taxon>
        <taxon>Thalassospira</taxon>
    </lineage>
</organism>